<evidence type="ECO:0000313" key="2">
    <source>
        <dbReference type="Proteomes" id="UP000258434"/>
    </source>
</evidence>
<proteinExistence type="predicted"/>
<keyword evidence="2" id="KW-1185">Reference proteome</keyword>
<protein>
    <submittedName>
        <fullName evidence="1">Minor tail protein</fullName>
    </submittedName>
</protein>
<evidence type="ECO:0000313" key="1">
    <source>
        <dbReference type="EMBL" id="AXH48978.1"/>
    </source>
</evidence>
<gene>
    <name evidence="1" type="primary">18</name>
    <name evidence="1" type="ORF">SEA_APRICOT_18</name>
</gene>
<dbReference type="KEGG" id="vg:54997740"/>
<dbReference type="Proteomes" id="UP000258434">
    <property type="component" value="Segment"/>
</dbReference>
<accession>A0A345L126</accession>
<dbReference type="GeneID" id="54997740"/>
<organism evidence="1 2">
    <name type="scientific">Gordonia phage Apricot</name>
    <dbReference type="NCBI Taxonomy" id="2250319"/>
    <lineage>
        <taxon>Viruses</taxon>
        <taxon>Duplodnaviria</taxon>
        <taxon>Heunggongvirae</taxon>
        <taxon>Uroviricota</taxon>
        <taxon>Caudoviricetes</taxon>
        <taxon>Apricotvirus</taxon>
        <taxon>Apricotvirus apricot</taxon>
    </lineage>
</organism>
<reference evidence="2" key="1">
    <citation type="submission" date="2018-06" db="EMBL/GenBank/DDBJ databases">
        <authorList>
            <person name="Zhirakovskaya E."/>
        </authorList>
    </citation>
    <scope>NUCLEOTIDE SEQUENCE [LARGE SCALE GENOMIC DNA]</scope>
</reference>
<dbReference type="EMBL" id="MH536812">
    <property type="protein sequence ID" value="AXH48978.1"/>
    <property type="molecule type" value="Genomic_DNA"/>
</dbReference>
<dbReference type="RefSeq" id="YP_009806866.1">
    <property type="nucleotide sequence ID" value="NC_048018.1"/>
</dbReference>
<name>A0A345L126_9CAUD</name>
<sequence>MGMQITLIGTSGMRWPVHGIERHAGLTLSEGGVEGLIDSPVETQWVEDTEMGVVFGGVRYLPRDMTLGFYVSDALSDETEIGRLESDFRMDFAAQPDEWDDDFQHTQVLVESEMSGERRLTVQMREAPELKTERDPYTQQFYDITYEMRAPMPLWDSGTHVEPFERSTTSGSGTILVWNPTDVPMRHTWVLTRAKWTLPDPSWRGKKGSRAPAGPYASRTLPLPIITSSDQGVRITRERRKLVAMTFTGANFQGRMGGKFLMHDIPPYTPPTLLPISYTDAPAGGARAELHQPRLWTRPVGLEFPGLS</sequence>